<dbReference type="Proteomes" id="UP000504617">
    <property type="component" value="Unplaced"/>
</dbReference>
<gene>
    <name evidence="3" type="primary">LOC106556304</name>
</gene>
<reference evidence="3" key="1">
    <citation type="submission" date="2025-08" db="UniProtKB">
        <authorList>
            <consortium name="RefSeq"/>
        </authorList>
    </citation>
    <scope>IDENTIFICATION</scope>
</reference>
<organism evidence="2 3">
    <name type="scientific">Thamnophis sirtalis</name>
    <dbReference type="NCBI Taxonomy" id="35019"/>
    <lineage>
        <taxon>Eukaryota</taxon>
        <taxon>Metazoa</taxon>
        <taxon>Chordata</taxon>
        <taxon>Craniata</taxon>
        <taxon>Vertebrata</taxon>
        <taxon>Euteleostomi</taxon>
        <taxon>Lepidosauria</taxon>
        <taxon>Squamata</taxon>
        <taxon>Bifurcata</taxon>
        <taxon>Unidentata</taxon>
        <taxon>Episquamata</taxon>
        <taxon>Toxicofera</taxon>
        <taxon>Serpentes</taxon>
        <taxon>Colubroidea</taxon>
        <taxon>Colubridae</taxon>
        <taxon>Natricinae</taxon>
        <taxon>Thamnophis</taxon>
    </lineage>
</organism>
<dbReference type="OrthoDB" id="26681at2759"/>
<proteinExistence type="predicted"/>
<sequence>MNFFIVVIRFCALPDPFGNCKDFLAVVHLAHRADLNVRVAACRKLLQILHSQQDSAQQISQQLGWQETLTRLFLKEHADVRNGVRDTKSDSAKGDDRRASAKDHQQCRTSKADGEDGASFASVNGSCDQWSLEDGRSVTVMEDTSVGEMSFRPEDQEDLWQKNPHLSLDLSSVDSYELGDSGSQMADSLPSTPSPIENTKTFSGQLDKEPEDLVFTADLSLFEIHEACEEDLLQLLTDILLCVMWKGIERSDDAAWIEKGQVFSALTKLGTSNELLRPSDEIKLK</sequence>
<evidence type="ECO:0000313" key="2">
    <source>
        <dbReference type="Proteomes" id="UP000504617"/>
    </source>
</evidence>
<keyword evidence="2" id="KW-1185">Reference proteome</keyword>
<dbReference type="RefSeq" id="XP_013930772.1">
    <property type="nucleotide sequence ID" value="XM_014075297.1"/>
</dbReference>
<feature type="region of interest" description="Disordered" evidence="1">
    <location>
        <begin position="83"/>
        <end position="120"/>
    </location>
</feature>
<evidence type="ECO:0000313" key="3">
    <source>
        <dbReference type="RefSeq" id="XP_013930772.1"/>
    </source>
</evidence>
<dbReference type="GeneID" id="106556304"/>
<protein>
    <submittedName>
        <fullName evidence="3">Neurobeachin-like protein 1</fullName>
    </submittedName>
</protein>
<dbReference type="AlphaFoldDB" id="A0A6I9Z2B8"/>
<feature type="compositionally biased region" description="Basic and acidic residues" evidence="1">
    <location>
        <begin position="83"/>
        <end position="114"/>
    </location>
</feature>
<dbReference type="KEGG" id="tsr:106556304"/>
<accession>A0A6I9Z2B8</accession>
<name>A0A6I9Z2B8_9SAUR</name>
<evidence type="ECO:0000256" key="1">
    <source>
        <dbReference type="SAM" id="MobiDB-lite"/>
    </source>
</evidence>